<evidence type="ECO:0000313" key="1">
    <source>
        <dbReference type="EMBL" id="CAG8465389.1"/>
    </source>
</evidence>
<name>A0ACA9KCR4_9GLOM</name>
<proteinExistence type="predicted"/>
<dbReference type="EMBL" id="CAJVQC010000252">
    <property type="protein sequence ID" value="CAG8465389.1"/>
    <property type="molecule type" value="Genomic_DNA"/>
</dbReference>
<sequence>MQHSESLDSKLSDSSSTNNTPYQKVKNCISDDDNSSTDHSSDSFSDNNDIPSGEARQHWQYAHRQFCQYNINTIEYLPSVDPYGLLQRVHAAIFLSLDELWAILSDLALIVSIFDPQFKTFQ</sequence>
<keyword evidence="2" id="KW-1185">Reference proteome</keyword>
<dbReference type="Proteomes" id="UP000789920">
    <property type="component" value="Unassembled WGS sequence"/>
</dbReference>
<reference evidence="1" key="1">
    <citation type="submission" date="2021-06" db="EMBL/GenBank/DDBJ databases">
        <authorList>
            <person name="Kallberg Y."/>
            <person name="Tangrot J."/>
            <person name="Rosling A."/>
        </authorList>
    </citation>
    <scope>NUCLEOTIDE SEQUENCE</scope>
    <source>
        <strain evidence="1">MA461A</strain>
    </source>
</reference>
<gene>
    <name evidence="1" type="ORF">RPERSI_LOCUS337</name>
</gene>
<evidence type="ECO:0000313" key="2">
    <source>
        <dbReference type="Proteomes" id="UP000789920"/>
    </source>
</evidence>
<comment type="caution">
    <text evidence="1">The sequence shown here is derived from an EMBL/GenBank/DDBJ whole genome shotgun (WGS) entry which is preliminary data.</text>
</comment>
<organism evidence="1 2">
    <name type="scientific">Racocetra persica</name>
    <dbReference type="NCBI Taxonomy" id="160502"/>
    <lineage>
        <taxon>Eukaryota</taxon>
        <taxon>Fungi</taxon>
        <taxon>Fungi incertae sedis</taxon>
        <taxon>Mucoromycota</taxon>
        <taxon>Glomeromycotina</taxon>
        <taxon>Glomeromycetes</taxon>
        <taxon>Diversisporales</taxon>
        <taxon>Gigasporaceae</taxon>
        <taxon>Racocetra</taxon>
    </lineage>
</organism>
<accession>A0ACA9KCR4</accession>
<protein>
    <submittedName>
        <fullName evidence="1">16412_t:CDS:1</fullName>
    </submittedName>
</protein>